<dbReference type="PANTHER" id="PTHR43707:SF6">
    <property type="entry name" value="ATP PHOSPHORIBOSYLTRANSFERASE REGULATORY SUBUNIT"/>
    <property type="match status" value="1"/>
</dbReference>
<keyword evidence="12" id="KW-0808">Transferase</keyword>
<dbReference type="GO" id="GO:0000105">
    <property type="term" value="P:L-histidine biosynthetic process"/>
    <property type="evidence" value="ECO:0007669"/>
    <property type="project" value="UniProtKB-UniRule"/>
</dbReference>
<feature type="binding site" evidence="10">
    <location>
        <begin position="274"/>
        <end position="275"/>
    </location>
    <ligand>
        <name>L-histidine</name>
        <dbReference type="ChEBI" id="CHEBI:57595"/>
    </ligand>
</feature>
<comment type="pathway">
    <text evidence="2 9">Amino-acid biosynthesis; L-histidine biosynthesis; L-histidine from 5-phospho-alpha-D-ribose 1-diphosphate: step 1/9.</text>
</comment>
<comment type="similarity">
    <text evidence="3 9">Belongs to the class-II aminoacyl-tRNA synthetase family. HisZ subfamily.</text>
</comment>
<evidence type="ECO:0000256" key="6">
    <source>
        <dbReference type="ARBA" id="ARBA00022605"/>
    </source>
</evidence>
<dbReference type="UniPathway" id="UPA00031">
    <property type="reaction ID" value="UER00006"/>
</dbReference>
<keyword evidence="13" id="KW-1185">Reference proteome</keyword>
<dbReference type="RefSeq" id="WP_021985550.1">
    <property type="nucleotide sequence ID" value="NZ_CP060632.1"/>
</dbReference>
<dbReference type="CDD" id="cd00773">
    <property type="entry name" value="HisRS-like_core"/>
    <property type="match status" value="1"/>
</dbReference>
<dbReference type="InterPro" id="IPR006195">
    <property type="entry name" value="aa-tRNA-synth_II"/>
</dbReference>
<dbReference type="HAMAP" id="MF_00125">
    <property type="entry name" value="HisZ"/>
    <property type="match status" value="1"/>
</dbReference>
<dbReference type="InterPro" id="IPR004516">
    <property type="entry name" value="HisRS/HisZ"/>
</dbReference>
<sequence>MNEKLLHTPEGVRDIYDAECKKKKKVISQIHHVLELYSYQDIDTPSFEYFDIFNMDKGSAASNEMYKFFDRNNNTLVLRPDITPSIARSVAKYYPEEQLPIRLCYAGNTFLNTHQHQGKLSEFTQIGGELINDDSSAADAEIIACVIHCLLAAGLKEFQIEIGEVEFFKGMIEEAGLDDETEQRIKEYIHSKNFFGLTEFVNTLEIPEERKTALKSFESLFGGLDMLDHAEKLVTNAASLEAIARMRKVYTALTSYGYEKYVSFDLSMINRFNYYTGIVFRGYTYGTGDAIVKGGRYNSLMEKFGKKAPSVGFAIYVDDLMSAIARNKIDVALDYSNVLVLYKEEDQKEAIAYACKLRAEDQKVELVRMSRRHDLQEYIDYAHKMHFAKLCYFEAADKITEY</sequence>
<feature type="binding site" evidence="10">
    <location>
        <begin position="81"/>
        <end position="83"/>
    </location>
    <ligand>
        <name>L-histidine</name>
        <dbReference type="ChEBI" id="CHEBI:57595"/>
    </ligand>
</feature>
<evidence type="ECO:0000256" key="3">
    <source>
        <dbReference type="ARBA" id="ARBA00005539"/>
    </source>
</evidence>
<dbReference type="EMBL" id="CP060632">
    <property type="protein sequence ID" value="QNM00925.1"/>
    <property type="molecule type" value="Genomic_DNA"/>
</dbReference>
<evidence type="ECO:0000256" key="8">
    <source>
        <dbReference type="ARBA" id="ARBA00025246"/>
    </source>
</evidence>
<accession>A0A7G9FQU3</accession>
<dbReference type="InterPro" id="IPR004517">
    <property type="entry name" value="HisZ"/>
</dbReference>
<dbReference type="Gene3D" id="3.30.930.10">
    <property type="entry name" value="Bira Bifunctional Protein, Domain 2"/>
    <property type="match status" value="1"/>
</dbReference>
<dbReference type="InterPro" id="IPR045864">
    <property type="entry name" value="aa-tRNA-synth_II/BPL/LPL"/>
</dbReference>
<proteinExistence type="inferred from homology"/>
<dbReference type="PANTHER" id="PTHR43707">
    <property type="entry name" value="HISTIDYL-TRNA SYNTHETASE"/>
    <property type="match status" value="1"/>
</dbReference>
<comment type="miscellaneous">
    <text evidence="9">This function is generally fulfilled by the C-terminal part of HisG, which is missing in some bacteria such as this one.</text>
</comment>
<feature type="binding site" evidence="10">
    <location>
        <position position="125"/>
    </location>
    <ligand>
        <name>L-histidine</name>
        <dbReference type="ChEBI" id="CHEBI:57595"/>
    </ligand>
</feature>
<dbReference type="GO" id="GO:0016757">
    <property type="term" value="F:glycosyltransferase activity"/>
    <property type="evidence" value="ECO:0007669"/>
    <property type="project" value="UniProtKB-KW"/>
</dbReference>
<evidence type="ECO:0000313" key="13">
    <source>
        <dbReference type="Proteomes" id="UP000515819"/>
    </source>
</evidence>
<keyword evidence="12" id="KW-0328">Glycosyltransferase</keyword>
<dbReference type="GO" id="GO:0005737">
    <property type="term" value="C:cytoplasm"/>
    <property type="evidence" value="ECO:0007669"/>
    <property type="project" value="UniProtKB-SubCell"/>
</dbReference>
<reference evidence="12 13" key="1">
    <citation type="submission" date="2020-08" db="EMBL/GenBank/DDBJ databases">
        <authorList>
            <person name="Liu C."/>
            <person name="Sun Q."/>
        </authorList>
    </citation>
    <scope>NUCLEOTIDE SEQUENCE [LARGE SCALE GENOMIC DNA]</scope>
    <source>
        <strain evidence="12 13">NSJ-4</strain>
    </source>
</reference>
<keyword evidence="7 9" id="KW-0368">Histidine biosynthesis</keyword>
<dbReference type="InterPro" id="IPR041715">
    <property type="entry name" value="HisRS-like_core"/>
</dbReference>
<evidence type="ECO:0000256" key="2">
    <source>
        <dbReference type="ARBA" id="ARBA00004667"/>
    </source>
</evidence>
<evidence type="ECO:0000256" key="9">
    <source>
        <dbReference type="HAMAP-Rule" id="MF_00125"/>
    </source>
</evidence>
<dbReference type="Proteomes" id="UP000515819">
    <property type="component" value="Chromosome"/>
</dbReference>
<gene>
    <name evidence="9 12" type="primary">hisZ</name>
    <name evidence="12" type="ORF">H9Q76_06535</name>
</gene>
<dbReference type="NCBIfam" id="TIGR00443">
    <property type="entry name" value="hisZ_biosyn_reg"/>
    <property type="match status" value="1"/>
</dbReference>
<evidence type="ECO:0000313" key="12">
    <source>
        <dbReference type="EMBL" id="QNM00925.1"/>
    </source>
</evidence>
<keyword evidence="6 9" id="KW-0028">Amino-acid biosynthesis</keyword>
<comment type="function">
    <text evidence="8 9">Required for the first step of histidine biosynthesis. May allow the feedback regulation of ATP phosphoribosyltransferase activity by histidine.</text>
</comment>
<name>A0A7G9FQU3_9FIRM</name>
<dbReference type="PROSITE" id="PS50862">
    <property type="entry name" value="AA_TRNA_LIGASE_II"/>
    <property type="match status" value="1"/>
</dbReference>
<evidence type="ECO:0000256" key="1">
    <source>
        <dbReference type="ARBA" id="ARBA00004496"/>
    </source>
</evidence>
<evidence type="ECO:0000256" key="7">
    <source>
        <dbReference type="ARBA" id="ARBA00023102"/>
    </source>
</evidence>
<comment type="subunit">
    <text evidence="9">Heteromultimer composed of HisG and HisZ subunits.</text>
</comment>
<dbReference type="GO" id="GO:0004821">
    <property type="term" value="F:histidine-tRNA ligase activity"/>
    <property type="evidence" value="ECO:0007669"/>
    <property type="project" value="TreeGrafter"/>
</dbReference>
<dbReference type="GO" id="GO:0140096">
    <property type="term" value="F:catalytic activity, acting on a protein"/>
    <property type="evidence" value="ECO:0007669"/>
    <property type="project" value="UniProtKB-ARBA"/>
</dbReference>
<organism evidence="12 13">
    <name type="scientific">Wujia chipingensis</name>
    <dbReference type="NCBI Taxonomy" id="2763670"/>
    <lineage>
        <taxon>Bacteria</taxon>
        <taxon>Bacillati</taxon>
        <taxon>Bacillota</taxon>
        <taxon>Clostridia</taxon>
        <taxon>Lachnospirales</taxon>
        <taxon>Lachnospiraceae</taxon>
        <taxon>Wujia</taxon>
    </lineage>
</organism>
<dbReference type="Pfam" id="PF13393">
    <property type="entry name" value="tRNA-synt_His"/>
    <property type="match status" value="1"/>
</dbReference>
<dbReference type="KEGG" id="wcp:H9Q76_06535"/>
<evidence type="ECO:0000259" key="11">
    <source>
        <dbReference type="PROSITE" id="PS50862"/>
    </source>
</evidence>
<feature type="binding site" evidence="10">
    <location>
        <position position="129"/>
    </location>
    <ligand>
        <name>L-histidine</name>
        <dbReference type="ChEBI" id="CHEBI:57595"/>
    </ligand>
</feature>
<feature type="domain" description="Aminoacyl-transfer RNA synthetases class-II family profile" evidence="11">
    <location>
        <begin position="1"/>
        <end position="324"/>
    </location>
</feature>
<keyword evidence="5 9" id="KW-0963">Cytoplasm</keyword>
<comment type="subcellular location">
    <subcellularLocation>
        <location evidence="1 9">Cytoplasm</location>
    </subcellularLocation>
</comment>
<dbReference type="GO" id="GO:0006427">
    <property type="term" value="P:histidyl-tRNA aminoacylation"/>
    <property type="evidence" value="ECO:0007669"/>
    <property type="project" value="TreeGrafter"/>
</dbReference>
<evidence type="ECO:0000256" key="4">
    <source>
        <dbReference type="ARBA" id="ARBA00020397"/>
    </source>
</evidence>
<dbReference type="AlphaFoldDB" id="A0A7G9FQU3"/>
<evidence type="ECO:0000256" key="10">
    <source>
        <dbReference type="PIRSR" id="PIRSR001549-1"/>
    </source>
</evidence>
<dbReference type="SUPFAM" id="SSF55681">
    <property type="entry name" value="Class II aaRS and biotin synthetases"/>
    <property type="match status" value="1"/>
</dbReference>
<dbReference type="PIRSF" id="PIRSF001549">
    <property type="entry name" value="His-tRNA_synth"/>
    <property type="match status" value="1"/>
</dbReference>
<protein>
    <recommendedName>
        <fullName evidence="4 9">ATP phosphoribosyltransferase regulatory subunit</fullName>
    </recommendedName>
</protein>
<evidence type="ECO:0000256" key="5">
    <source>
        <dbReference type="ARBA" id="ARBA00022490"/>
    </source>
</evidence>